<protein>
    <submittedName>
        <fullName evidence="2">Purine-nucleoside phosphorylase</fullName>
    </submittedName>
</protein>
<dbReference type="SUPFAM" id="SSF53167">
    <property type="entry name" value="Purine and uridine phosphorylases"/>
    <property type="match status" value="1"/>
</dbReference>
<dbReference type="EMBL" id="NXGH01000011">
    <property type="protein sequence ID" value="PRM89966.1"/>
    <property type="molecule type" value="Genomic_DNA"/>
</dbReference>
<reference evidence="2 3" key="1">
    <citation type="submission" date="2017-09" db="EMBL/GenBank/DDBJ databases">
        <title>Reassesment of A. cryaerophilus.</title>
        <authorList>
            <person name="Perez-Cataluna A."/>
            <person name="Collado L."/>
            <person name="Salgado O."/>
            <person name="Lefinanco V."/>
            <person name="Figueras M.J."/>
        </authorList>
    </citation>
    <scope>NUCLEOTIDE SEQUENCE [LARGE SCALE GENOMIC DNA]</scope>
    <source>
        <strain evidence="2 3">LMG 9871</strain>
    </source>
</reference>
<dbReference type="InterPro" id="IPR000845">
    <property type="entry name" value="Nucleoside_phosphorylase_d"/>
</dbReference>
<evidence type="ECO:0000259" key="1">
    <source>
        <dbReference type="Pfam" id="PF01048"/>
    </source>
</evidence>
<comment type="caution">
    <text evidence="2">The sequence shown here is derived from an EMBL/GenBank/DDBJ whole genome shotgun (WGS) entry which is preliminary data.</text>
</comment>
<gene>
    <name evidence="2" type="ORF">CJ671_05000</name>
</gene>
<dbReference type="AlphaFoldDB" id="A0A2S9STP8"/>
<dbReference type="OrthoDB" id="5339230at2"/>
<evidence type="ECO:0000313" key="2">
    <source>
        <dbReference type="EMBL" id="PRM89966.1"/>
    </source>
</evidence>
<dbReference type="GO" id="GO:0003824">
    <property type="term" value="F:catalytic activity"/>
    <property type="evidence" value="ECO:0007669"/>
    <property type="project" value="InterPro"/>
</dbReference>
<dbReference type="InterPro" id="IPR035994">
    <property type="entry name" value="Nucleoside_phosphorylase_sf"/>
</dbReference>
<proteinExistence type="predicted"/>
<dbReference type="GO" id="GO:0009116">
    <property type="term" value="P:nucleoside metabolic process"/>
    <property type="evidence" value="ECO:0007669"/>
    <property type="project" value="InterPro"/>
</dbReference>
<evidence type="ECO:0000313" key="3">
    <source>
        <dbReference type="Proteomes" id="UP000238649"/>
    </source>
</evidence>
<feature type="domain" description="Nucleoside phosphorylase" evidence="1">
    <location>
        <begin position="15"/>
        <end position="171"/>
    </location>
</feature>
<accession>A0A2S9STP8</accession>
<dbReference type="Proteomes" id="UP000238649">
    <property type="component" value="Unassembled WGS sequence"/>
</dbReference>
<dbReference type="Gene3D" id="3.40.50.1580">
    <property type="entry name" value="Nucleoside phosphorylase domain"/>
    <property type="match status" value="1"/>
</dbReference>
<name>A0A2S9STP8_9BACT</name>
<sequence>MIVSAGNQETFAFAKSIGVGLVSSAINLTKICLFDRPEFILFIGSAGSYGNHNIFDIVESKNSSNIELSFLENFSYTPIDNAVRIDTNLTKSEVVVNSSNYISKNQTLSKEFLQYNVELENMEFFSVLSVAKEFEIPAFGIFVVTNYTNEDAHIDFLKNHKTAMEKLTQYLIDKNIIKIKAEE</sequence>
<dbReference type="Pfam" id="PF01048">
    <property type="entry name" value="PNP_UDP_1"/>
    <property type="match status" value="1"/>
</dbReference>
<organism evidence="2 3">
    <name type="scientific">Aliarcobacter cryaerophilus</name>
    <dbReference type="NCBI Taxonomy" id="28198"/>
    <lineage>
        <taxon>Bacteria</taxon>
        <taxon>Pseudomonadati</taxon>
        <taxon>Campylobacterota</taxon>
        <taxon>Epsilonproteobacteria</taxon>
        <taxon>Campylobacterales</taxon>
        <taxon>Arcobacteraceae</taxon>
        <taxon>Aliarcobacter</taxon>
    </lineage>
</organism>
<dbReference type="RefSeq" id="WP_105911623.1">
    <property type="nucleotide sequence ID" value="NZ_NXGH01000011.1"/>
</dbReference>